<gene>
    <name evidence="2" type="ORF">BKA23_0340</name>
</gene>
<keyword evidence="1" id="KW-0143">Chaperone</keyword>
<accession>A0A561E7H1</accession>
<dbReference type="Proteomes" id="UP000318297">
    <property type="component" value="Unassembled WGS sequence"/>
</dbReference>
<evidence type="ECO:0000313" key="2">
    <source>
        <dbReference type="EMBL" id="TWE11566.1"/>
    </source>
</evidence>
<protein>
    <submittedName>
        <fullName evidence="2">Urease accessory protein</fullName>
    </submittedName>
</protein>
<dbReference type="RefSeq" id="WP_170226326.1">
    <property type="nucleotide sequence ID" value="NZ_VIVQ01000001.1"/>
</dbReference>
<dbReference type="Pfam" id="PF01774">
    <property type="entry name" value="UreD"/>
    <property type="match status" value="1"/>
</dbReference>
<name>A0A561E7H1_9MICO</name>
<sequence length="240" mass="25715">MQPATATTSIVARLTTAGELRLDLGSGLLSPRVVRVDGATAEIALVATGATLIGGDEVQVAITVGSGIQLVLRDIAGTVAYHGRGRKSFWHNSVQIEDDGILSWDAKPLVVSDGADVERSLVAHVATGGRLLLRDTVALGRTGELGGDLRCSTTVTYDDRPAIREDLHLDRPARGYPGVLGPHRVIDTLLAVGWQPQDLQPTDFVLARPGALARVLTEVAHESDLDQRWRSWSQELRGRP</sequence>
<reference evidence="2 3" key="1">
    <citation type="submission" date="2019-06" db="EMBL/GenBank/DDBJ databases">
        <title>Sequencing the genomes of 1000 actinobacteria strains.</title>
        <authorList>
            <person name="Klenk H.-P."/>
        </authorList>
    </citation>
    <scope>NUCLEOTIDE SEQUENCE [LARGE SCALE GENOMIC DNA]</scope>
    <source>
        <strain evidence="2 3">DSM 19560</strain>
    </source>
</reference>
<dbReference type="EMBL" id="VIVQ01000001">
    <property type="protein sequence ID" value="TWE11566.1"/>
    <property type="molecule type" value="Genomic_DNA"/>
</dbReference>
<dbReference type="InterPro" id="IPR002669">
    <property type="entry name" value="UreD"/>
</dbReference>
<comment type="caution">
    <text evidence="2">The sequence shown here is derived from an EMBL/GenBank/DDBJ whole genome shotgun (WGS) entry which is preliminary data.</text>
</comment>
<proteinExistence type="predicted"/>
<dbReference type="AlphaFoldDB" id="A0A561E7H1"/>
<organism evidence="2 3">
    <name type="scientific">Rudaeicoccus suwonensis</name>
    <dbReference type="NCBI Taxonomy" id="657409"/>
    <lineage>
        <taxon>Bacteria</taxon>
        <taxon>Bacillati</taxon>
        <taxon>Actinomycetota</taxon>
        <taxon>Actinomycetes</taxon>
        <taxon>Micrococcales</taxon>
        <taxon>Dermacoccaceae</taxon>
        <taxon>Rudaeicoccus</taxon>
    </lineage>
</organism>
<keyword evidence="3" id="KW-1185">Reference proteome</keyword>
<dbReference type="GO" id="GO:0016151">
    <property type="term" value="F:nickel cation binding"/>
    <property type="evidence" value="ECO:0007669"/>
    <property type="project" value="InterPro"/>
</dbReference>
<evidence type="ECO:0000313" key="3">
    <source>
        <dbReference type="Proteomes" id="UP000318297"/>
    </source>
</evidence>
<evidence type="ECO:0000256" key="1">
    <source>
        <dbReference type="ARBA" id="ARBA00023186"/>
    </source>
</evidence>